<dbReference type="OrthoDB" id="9811177at2"/>
<dbReference type="Proteomes" id="UP000256585">
    <property type="component" value="Chromosome"/>
</dbReference>
<proteinExistence type="predicted"/>
<dbReference type="EMBL" id="CP033058">
    <property type="protein sequence ID" value="AZZ65414.1"/>
    <property type="molecule type" value="Genomic_DNA"/>
</dbReference>
<dbReference type="Pfam" id="PF01863">
    <property type="entry name" value="YgjP-like"/>
    <property type="match status" value="1"/>
</dbReference>
<dbReference type="PANTHER" id="PTHR30399">
    <property type="entry name" value="UNCHARACTERIZED PROTEIN YGJP"/>
    <property type="match status" value="1"/>
</dbReference>
<sequence length="241" mass="28674">MKKYDDLIRRFVNDKEYEIQVFYTKAKNVYLTYDNGVFSLRGAVYNLFGPKFETFLINSIKKQLKKESKNKISNKKEIIEINLITKTLCYFGKKVNFDFNDTLIWIYDNKGNLIDKINKPYKNNNDKVISLIENHMKKILLSIFSKYASEASLLILNKKIEFSYTIKRKKLTWATINTFSNTININADLMHFSEKLIKYVAYHEVAHKIEHNHSKGFWEIVKKFIPDYKESIYKLNNFIID</sequence>
<feature type="domain" description="YgjP-like metallopeptidase" evidence="1">
    <location>
        <begin position="59"/>
        <end position="237"/>
    </location>
</feature>
<evidence type="ECO:0000313" key="3">
    <source>
        <dbReference type="Proteomes" id="UP000256585"/>
    </source>
</evidence>
<dbReference type="RefSeq" id="WP_116171756.1">
    <property type="nucleotide sequence ID" value="NZ_CP033058.2"/>
</dbReference>
<accession>A0A3Q9VA46</accession>
<gene>
    <name evidence="2" type="ORF">DMC14_001245</name>
</gene>
<evidence type="ECO:0000259" key="1">
    <source>
        <dbReference type="Pfam" id="PF01863"/>
    </source>
</evidence>
<protein>
    <submittedName>
        <fullName evidence="2">M48 family peptidase</fullName>
    </submittedName>
</protein>
<dbReference type="PANTHER" id="PTHR30399:SF1">
    <property type="entry name" value="UTP PYROPHOSPHATASE"/>
    <property type="match status" value="1"/>
</dbReference>
<dbReference type="KEGG" id="mphc:DMC14_001245"/>
<dbReference type="AlphaFoldDB" id="A0A3Q9VA46"/>
<name>A0A3Q9VA46_9BACT</name>
<dbReference type="InterPro" id="IPR053136">
    <property type="entry name" value="UTP_pyrophosphatase-like"/>
</dbReference>
<dbReference type="Gene3D" id="3.30.2010.10">
    <property type="entry name" value="Metalloproteases ('zincins'), catalytic domain"/>
    <property type="match status" value="1"/>
</dbReference>
<reference evidence="2" key="1">
    <citation type="submission" date="2019-03" db="EMBL/GenBank/DDBJ databases">
        <title>Draft Sequence and Annotation of the Mycoplasma phocicerebrale Strain 1049T Genome.</title>
        <authorList>
            <person name="Frasca S.Jr."/>
            <person name="Kutish G.F."/>
            <person name="Castellanos Gell J."/>
            <person name="Michaels D.L."/>
            <person name="Brown D.R."/>
        </authorList>
    </citation>
    <scope>NUCLEOTIDE SEQUENCE</scope>
    <source>
        <strain evidence="2">1049</strain>
    </source>
</reference>
<keyword evidence="3" id="KW-1185">Reference proteome</keyword>
<dbReference type="InterPro" id="IPR002725">
    <property type="entry name" value="YgjP-like_metallopeptidase"/>
</dbReference>
<evidence type="ECO:0000313" key="2">
    <source>
        <dbReference type="EMBL" id="AZZ65414.1"/>
    </source>
</evidence>
<dbReference type="CDD" id="cd07344">
    <property type="entry name" value="M48_yhfN_like"/>
    <property type="match status" value="1"/>
</dbReference>
<organism evidence="2 3">
    <name type="scientific">Metamycoplasma phocicerebrale</name>
    <dbReference type="NCBI Taxonomy" id="142649"/>
    <lineage>
        <taxon>Bacteria</taxon>
        <taxon>Bacillati</taxon>
        <taxon>Mycoplasmatota</taxon>
        <taxon>Mycoplasmoidales</taxon>
        <taxon>Metamycoplasmataceae</taxon>
        <taxon>Metamycoplasma</taxon>
    </lineage>
</organism>